<dbReference type="Gene3D" id="1.20.1250.20">
    <property type="entry name" value="MFS general substrate transporter like domains"/>
    <property type="match status" value="1"/>
</dbReference>
<feature type="transmembrane region" description="Helical" evidence="9">
    <location>
        <begin position="441"/>
        <end position="463"/>
    </location>
</feature>
<name>A0AAD7AFN5_9AGAR</name>
<dbReference type="Pfam" id="PF00083">
    <property type="entry name" value="Sugar_tr"/>
    <property type="match status" value="1"/>
</dbReference>
<feature type="transmembrane region" description="Helical" evidence="9">
    <location>
        <begin position="280"/>
        <end position="299"/>
    </location>
</feature>
<keyword evidence="3 8" id="KW-0813">Transport</keyword>
<dbReference type="PANTHER" id="PTHR48022">
    <property type="entry name" value="PLASTIDIC GLUCOSE TRANSPORTER 4"/>
    <property type="match status" value="1"/>
</dbReference>
<evidence type="ECO:0000256" key="3">
    <source>
        <dbReference type="ARBA" id="ARBA00022448"/>
    </source>
</evidence>
<dbReference type="PROSITE" id="PS00216">
    <property type="entry name" value="SUGAR_TRANSPORT_1"/>
    <property type="match status" value="1"/>
</dbReference>
<dbReference type="InterPro" id="IPR020846">
    <property type="entry name" value="MFS_dom"/>
</dbReference>
<dbReference type="InterPro" id="IPR050360">
    <property type="entry name" value="MFS_Sugar_Transporters"/>
</dbReference>
<dbReference type="GO" id="GO:0005351">
    <property type="term" value="F:carbohydrate:proton symporter activity"/>
    <property type="evidence" value="ECO:0007669"/>
    <property type="project" value="TreeGrafter"/>
</dbReference>
<dbReference type="Proteomes" id="UP001218218">
    <property type="component" value="Unassembled WGS sequence"/>
</dbReference>
<keyword evidence="12" id="KW-1185">Reference proteome</keyword>
<comment type="subcellular location">
    <subcellularLocation>
        <location evidence="1">Membrane</location>
        <topology evidence="1">Multi-pass membrane protein</topology>
    </subcellularLocation>
</comment>
<evidence type="ECO:0000256" key="4">
    <source>
        <dbReference type="ARBA" id="ARBA00022692"/>
    </source>
</evidence>
<dbReference type="InterPro" id="IPR036259">
    <property type="entry name" value="MFS_trans_sf"/>
</dbReference>
<proteinExistence type="inferred from homology"/>
<dbReference type="PRINTS" id="PR00171">
    <property type="entry name" value="SUGRTRNSPORT"/>
</dbReference>
<evidence type="ECO:0000256" key="6">
    <source>
        <dbReference type="ARBA" id="ARBA00023136"/>
    </source>
</evidence>
<dbReference type="InterPro" id="IPR005829">
    <property type="entry name" value="Sugar_transporter_CS"/>
</dbReference>
<feature type="domain" description="Major facilitator superfamily (MFS) profile" evidence="10">
    <location>
        <begin position="17"/>
        <end position="467"/>
    </location>
</feature>
<keyword evidence="4 9" id="KW-0812">Transmembrane</keyword>
<evidence type="ECO:0000313" key="12">
    <source>
        <dbReference type="Proteomes" id="UP001218218"/>
    </source>
</evidence>
<evidence type="ECO:0000256" key="5">
    <source>
        <dbReference type="ARBA" id="ARBA00022989"/>
    </source>
</evidence>
<dbReference type="SUPFAM" id="SSF103473">
    <property type="entry name" value="MFS general substrate transporter"/>
    <property type="match status" value="1"/>
</dbReference>
<feature type="transmembrane region" description="Helical" evidence="9">
    <location>
        <begin position="191"/>
        <end position="213"/>
    </location>
</feature>
<comment type="catalytic activity">
    <reaction evidence="7">
        <text>myo-inositol(out) + H(+)(out) = myo-inositol(in) + H(+)(in)</text>
        <dbReference type="Rhea" id="RHEA:60364"/>
        <dbReference type="ChEBI" id="CHEBI:15378"/>
        <dbReference type="ChEBI" id="CHEBI:17268"/>
    </reaction>
</comment>
<keyword evidence="6 9" id="KW-0472">Membrane</keyword>
<dbReference type="EMBL" id="JARIHO010000008">
    <property type="protein sequence ID" value="KAJ7356648.1"/>
    <property type="molecule type" value="Genomic_DNA"/>
</dbReference>
<gene>
    <name evidence="11" type="ORF">DFH08DRAFT_1047423</name>
</gene>
<dbReference type="InterPro" id="IPR005828">
    <property type="entry name" value="MFS_sugar_transport-like"/>
</dbReference>
<feature type="transmembrane region" description="Helical" evidence="9">
    <location>
        <begin position="319"/>
        <end position="337"/>
    </location>
</feature>
<feature type="transmembrane region" description="Helical" evidence="9">
    <location>
        <begin position="72"/>
        <end position="92"/>
    </location>
</feature>
<feature type="transmembrane region" description="Helical" evidence="9">
    <location>
        <begin position="12"/>
        <end position="30"/>
    </location>
</feature>
<dbReference type="PROSITE" id="PS50850">
    <property type="entry name" value="MFS"/>
    <property type="match status" value="1"/>
</dbReference>
<dbReference type="NCBIfam" id="TIGR00879">
    <property type="entry name" value="SP"/>
    <property type="match status" value="1"/>
</dbReference>
<evidence type="ECO:0000259" key="10">
    <source>
        <dbReference type="PROSITE" id="PS50850"/>
    </source>
</evidence>
<evidence type="ECO:0000256" key="8">
    <source>
        <dbReference type="RuleBase" id="RU003346"/>
    </source>
</evidence>
<comment type="caution">
    <text evidence="11">The sequence shown here is derived from an EMBL/GenBank/DDBJ whole genome shotgun (WGS) entry which is preliminary data.</text>
</comment>
<feature type="transmembrane region" description="Helical" evidence="9">
    <location>
        <begin position="375"/>
        <end position="400"/>
    </location>
</feature>
<reference evidence="11" key="1">
    <citation type="submission" date="2023-03" db="EMBL/GenBank/DDBJ databases">
        <title>Massive genome expansion in bonnet fungi (Mycena s.s.) driven by repeated elements and novel gene families across ecological guilds.</title>
        <authorList>
            <consortium name="Lawrence Berkeley National Laboratory"/>
            <person name="Harder C.B."/>
            <person name="Miyauchi S."/>
            <person name="Viragh M."/>
            <person name="Kuo A."/>
            <person name="Thoen E."/>
            <person name="Andreopoulos B."/>
            <person name="Lu D."/>
            <person name="Skrede I."/>
            <person name="Drula E."/>
            <person name="Henrissat B."/>
            <person name="Morin E."/>
            <person name="Kohler A."/>
            <person name="Barry K."/>
            <person name="LaButti K."/>
            <person name="Morin E."/>
            <person name="Salamov A."/>
            <person name="Lipzen A."/>
            <person name="Mereny Z."/>
            <person name="Hegedus B."/>
            <person name="Baldrian P."/>
            <person name="Stursova M."/>
            <person name="Weitz H."/>
            <person name="Taylor A."/>
            <person name="Grigoriev I.V."/>
            <person name="Nagy L.G."/>
            <person name="Martin F."/>
            <person name="Kauserud H."/>
        </authorList>
    </citation>
    <scope>NUCLEOTIDE SEQUENCE</scope>
    <source>
        <strain evidence="11">CBHHK002</strain>
    </source>
</reference>
<organism evidence="11 12">
    <name type="scientific">Mycena albidolilacea</name>
    <dbReference type="NCBI Taxonomy" id="1033008"/>
    <lineage>
        <taxon>Eukaryota</taxon>
        <taxon>Fungi</taxon>
        <taxon>Dikarya</taxon>
        <taxon>Basidiomycota</taxon>
        <taxon>Agaricomycotina</taxon>
        <taxon>Agaricomycetes</taxon>
        <taxon>Agaricomycetidae</taxon>
        <taxon>Agaricales</taxon>
        <taxon>Marasmiineae</taxon>
        <taxon>Mycenaceae</taxon>
        <taxon>Mycena</taxon>
    </lineage>
</organism>
<dbReference type="AlphaFoldDB" id="A0AAD7AFN5"/>
<evidence type="ECO:0000256" key="2">
    <source>
        <dbReference type="ARBA" id="ARBA00010992"/>
    </source>
</evidence>
<accession>A0AAD7AFN5</accession>
<feature type="transmembrane region" description="Helical" evidence="9">
    <location>
        <begin position="412"/>
        <end position="429"/>
    </location>
</feature>
<feature type="transmembrane region" description="Helical" evidence="9">
    <location>
        <begin position="155"/>
        <end position="179"/>
    </location>
</feature>
<dbReference type="PANTHER" id="PTHR48022:SF45">
    <property type="entry name" value="MAJOR FACILITATOR SUPERFAMILY (MFS) PROFILE DOMAIN-CONTAINING PROTEIN-RELATED"/>
    <property type="match status" value="1"/>
</dbReference>
<evidence type="ECO:0000256" key="7">
    <source>
        <dbReference type="ARBA" id="ARBA00049119"/>
    </source>
</evidence>
<keyword evidence="11" id="KW-0762">Sugar transport</keyword>
<dbReference type="GO" id="GO:0016020">
    <property type="term" value="C:membrane"/>
    <property type="evidence" value="ECO:0007669"/>
    <property type="project" value="UniProtKB-SubCell"/>
</dbReference>
<comment type="similarity">
    <text evidence="2 8">Belongs to the major facilitator superfamily. Sugar transporter (TC 2.A.1.1) family.</text>
</comment>
<evidence type="ECO:0000313" key="11">
    <source>
        <dbReference type="EMBL" id="KAJ7356648.1"/>
    </source>
</evidence>
<dbReference type="InterPro" id="IPR003663">
    <property type="entry name" value="Sugar/inositol_transpt"/>
</dbReference>
<evidence type="ECO:0000256" key="1">
    <source>
        <dbReference type="ARBA" id="ARBA00004141"/>
    </source>
</evidence>
<keyword evidence="5 9" id="KW-1133">Transmembrane helix</keyword>
<sequence length="525" mass="57702">MQQYFGLRGKALSNALVWAVIMPAYLLFGYDNGVAGGLLDLPAWVELFPEIDTVNTVGAQKKHNSHIQGTVVAVYTLGALFGALSCALIGDWLGRRRTIMLGAVVTSIGSILQCSTFSFPQLIIGRFITGLGLGAISATAPNWKVEVSQTECSRAGHRGFVVMLEGLFISGGLAIQAWINFGFSHTTGGLSWRFSLAFSLFFTIIVFFSVPLWPESPRWLVKVGRIEEARHVLAALDDVSIDSPVIAQELREIEISLEETGKGTFRDIFRNGPARFANRAFIAAITQCFQQMSGINVLGYYQTTIFRTFLGLDSSSARILSATVFMWQALCTLIGAFTIERVGRRKLMIFGAAGMGLCMALIAGCTSHPSNHTAVHAAIAFVYLFSLFFATGFLGLAFLYSSEIAPLSVRTPITAFSTTSTWLFTFTVVEATPTGFNSLGFKYFIIYAAINWFLILPTVYWIFPETQGLHLESIDRIFIESKNIFDPVRVAKRLRANAVVGKDGDIQIEGEEKEKSLDEQTEEVP</sequence>
<evidence type="ECO:0000256" key="9">
    <source>
        <dbReference type="SAM" id="Phobius"/>
    </source>
</evidence>
<feature type="transmembrane region" description="Helical" evidence="9">
    <location>
        <begin position="349"/>
        <end position="369"/>
    </location>
</feature>
<protein>
    <submittedName>
        <fullName evidence="11">MFS sugar transporter</fullName>
    </submittedName>
</protein>